<evidence type="ECO:0000313" key="1">
    <source>
        <dbReference type="EMBL" id="KAK8551775.1"/>
    </source>
</evidence>
<protein>
    <submittedName>
        <fullName evidence="1">Uncharacterized protein</fullName>
    </submittedName>
</protein>
<dbReference type="EMBL" id="JBBPBM010000020">
    <property type="protein sequence ID" value="KAK8551775.1"/>
    <property type="molecule type" value="Genomic_DNA"/>
</dbReference>
<name>A0ABR2E3K2_9ROSI</name>
<keyword evidence="2" id="KW-1185">Reference proteome</keyword>
<comment type="caution">
    <text evidence="1">The sequence shown here is derived from an EMBL/GenBank/DDBJ whole genome shotgun (WGS) entry which is preliminary data.</text>
</comment>
<accession>A0ABR2E3K2</accession>
<organism evidence="1 2">
    <name type="scientific">Hibiscus sabdariffa</name>
    <name type="common">roselle</name>
    <dbReference type="NCBI Taxonomy" id="183260"/>
    <lineage>
        <taxon>Eukaryota</taxon>
        <taxon>Viridiplantae</taxon>
        <taxon>Streptophyta</taxon>
        <taxon>Embryophyta</taxon>
        <taxon>Tracheophyta</taxon>
        <taxon>Spermatophyta</taxon>
        <taxon>Magnoliopsida</taxon>
        <taxon>eudicotyledons</taxon>
        <taxon>Gunneridae</taxon>
        <taxon>Pentapetalae</taxon>
        <taxon>rosids</taxon>
        <taxon>malvids</taxon>
        <taxon>Malvales</taxon>
        <taxon>Malvaceae</taxon>
        <taxon>Malvoideae</taxon>
        <taxon>Hibiscus</taxon>
    </lineage>
</organism>
<gene>
    <name evidence="1" type="ORF">V6N12_040398</name>
</gene>
<reference evidence="1 2" key="1">
    <citation type="journal article" date="2024" name="G3 (Bethesda)">
        <title>Genome assembly of Hibiscus sabdariffa L. provides insights into metabolisms of medicinal natural products.</title>
        <authorList>
            <person name="Kim T."/>
        </authorList>
    </citation>
    <scope>NUCLEOTIDE SEQUENCE [LARGE SCALE GENOMIC DNA]</scope>
    <source>
        <strain evidence="1">TK-2024</strain>
        <tissue evidence="1">Old leaves</tissue>
    </source>
</reference>
<proteinExistence type="predicted"/>
<evidence type="ECO:0000313" key="2">
    <source>
        <dbReference type="Proteomes" id="UP001472677"/>
    </source>
</evidence>
<sequence length="89" mass="9562">MRKLPINIILEKSKNPTLLFQFAITAEDLGDANANPRQCIGVALKGILAVTNNHHLISTAHPLRHSSSPPFISAPATASKVGLELELDL</sequence>
<dbReference type="Proteomes" id="UP001472677">
    <property type="component" value="Unassembled WGS sequence"/>
</dbReference>